<evidence type="ECO:0000313" key="3">
    <source>
        <dbReference type="Proteomes" id="UP000569951"/>
    </source>
</evidence>
<proteinExistence type="predicted"/>
<protein>
    <submittedName>
        <fullName evidence="2">Putative membrane protein YdbT with pleckstrin-like domain</fullName>
    </submittedName>
</protein>
<feature type="transmembrane region" description="Helical" evidence="1">
    <location>
        <begin position="9"/>
        <end position="30"/>
    </location>
</feature>
<dbReference type="Proteomes" id="UP000569951">
    <property type="component" value="Unassembled WGS sequence"/>
</dbReference>
<comment type="caution">
    <text evidence="2">The sequence shown here is derived from an EMBL/GenBank/DDBJ whole genome shotgun (WGS) entry which is preliminary data.</text>
</comment>
<keyword evidence="1" id="KW-0812">Transmembrane</keyword>
<reference evidence="2 3" key="1">
    <citation type="submission" date="2020-08" db="EMBL/GenBank/DDBJ databases">
        <title>Genomic Encyclopedia of Type Strains, Phase IV (KMG-IV): sequencing the most valuable type-strain genomes for metagenomic binning, comparative biology and taxonomic classification.</title>
        <authorList>
            <person name="Goeker M."/>
        </authorList>
    </citation>
    <scope>NUCLEOTIDE SEQUENCE [LARGE SCALE GENOMIC DNA]</scope>
    <source>
        <strain evidence="2 3">DSM 21458</strain>
    </source>
</reference>
<feature type="transmembrane region" description="Helical" evidence="1">
    <location>
        <begin position="36"/>
        <end position="54"/>
    </location>
</feature>
<gene>
    <name evidence="2" type="ORF">HNR42_000231</name>
</gene>
<dbReference type="AlphaFoldDB" id="A0A841HX48"/>
<evidence type="ECO:0000313" key="2">
    <source>
        <dbReference type="EMBL" id="MBB6096819.1"/>
    </source>
</evidence>
<name>A0A841HX48_9DEIO</name>
<evidence type="ECO:0000256" key="1">
    <source>
        <dbReference type="SAM" id="Phobius"/>
    </source>
</evidence>
<sequence>MRRLPPRTVLTASVIAMVVALVAAVLLYLYVSWWAALIPAVLTVWFGVDAYRALGWVRQGVSR</sequence>
<keyword evidence="3" id="KW-1185">Reference proteome</keyword>
<keyword evidence="1" id="KW-1133">Transmembrane helix</keyword>
<keyword evidence="1" id="KW-0472">Membrane</keyword>
<organism evidence="2 3">
    <name type="scientific">Deinobacterium chartae</name>
    <dbReference type="NCBI Taxonomy" id="521158"/>
    <lineage>
        <taxon>Bacteria</taxon>
        <taxon>Thermotogati</taxon>
        <taxon>Deinococcota</taxon>
        <taxon>Deinococci</taxon>
        <taxon>Deinococcales</taxon>
        <taxon>Deinococcaceae</taxon>
        <taxon>Deinobacterium</taxon>
    </lineage>
</organism>
<dbReference type="EMBL" id="JACHHG010000001">
    <property type="protein sequence ID" value="MBB6096819.1"/>
    <property type="molecule type" value="Genomic_DNA"/>
</dbReference>
<dbReference type="RefSeq" id="WP_183983637.1">
    <property type="nucleotide sequence ID" value="NZ_JACHHG010000001.1"/>
</dbReference>
<accession>A0A841HX48</accession>